<comment type="caution">
    <text evidence="1">The sequence shown here is derived from an EMBL/GenBank/DDBJ whole genome shotgun (WGS) entry which is preliminary data.</text>
</comment>
<evidence type="ECO:0000313" key="2">
    <source>
        <dbReference type="Proteomes" id="UP000077521"/>
    </source>
</evidence>
<gene>
    <name evidence="1" type="ORF">A4X13_0g8238</name>
</gene>
<dbReference type="AlphaFoldDB" id="A0A177TNK5"/>
<dbReference type="EMBL" id="LWDF02001329">
    <property type="protein sequence ID" value="KAE8239380.1"/>
    <property type="molecule type" value="Genomic_DNA"/>
</dbReference>
<reference evidence="1" key="2">
    <citation type="journal article" date="2019" name="IMA Fungus">
        <title>Genome sequencing and comparison of five Tilletia species to identify candidate genes for the detection of regulated species infecting wheat.</title>
        <authorList>
            <person name="Nguyen H.D.T."/>
            <person name="Sultana T."/>
            <person name="Kesanakurti P."/>
            <person name="Hambleton S."/>
        </authorList>
    </citation>
    <scope>NUCLEOTIDE SEQUENCE</scope>
    <source>
        <strain evidence="1">DAOMC 236416</strain>
    </source>
</reference>
<proteinExistence type="predicted"/>
<dbReference type="Proteomes" id="UP000077521">
    <property type="component" value="Unassembled WGS sequence"/>
</dbReference>
<name>A0A177TNK5_9BASI</name>
<reference evidence="1" key="1">
    <citation type="submission" date="2016-04" db="EMBL/GenBank/DDBJ databases">
        <authorList>
            <person name="Nguyen H.D."/>
            <person name="Samba Siva P."/>
            <person name="Cullis J."/>
            <person name="Levesque C.A."/>
            <person name="Hambleton S."/>
        </authorList>
    </citation>
    <scope>NUCLEOTIDE SEQUENCE</scope>
    <source>
        <strain evidence="1">DAOMC 236416</strain>
    </source>
</reference>
<evidence type="ECO:0000313" key="1">
    <source>
        <dbReference type="EMBL" id="KAE8239380.1"/>
    </source>
</evidence>
<protein>
    <submittedName>
        <fullName evidence="1">Uncharacterized protein</fullName>
    </submittedName>
</protein>
<accession>A0A177TNK5</accession>
<keyword evidence="2" id="KW-1185">Reference proteome</keyword>
<sequence>MRVVNTLLLAVAALSSTCSVALAAPSSGDHVFNNLHATSVPSLGKRNEVRDIVGTIRNRKKGGSDFCSTFLHLPPYAKTTTTTITKTVLATAPASTFVKTASVTKTASPVTKYSTKLSVVDVTSTVFQTVASAVPSTSTVTTVTAVVSATTAVTQTVTSYLPINDRRKNAGIPYWLEPHCSASISRACSHVVTPKTKTCHKTVTSTRTVKNGVSTVTNSKTATIVVTPTKNSVVTSISTKTNPALTSTIVSASSSLVPVTATEIVTSFTTVTSTVVAALPVPTMTGRIKITNADGTDFGYFGSVSGDYGATSVADVNNAVLFTIALAPGSSGPFNMGNPSGSNFPYLGPVMGSDQSGSSGNKIGPGLYNYLILGNVAKVQANSQSTDTSQNSVTTSGGPQAVYESRVWSLDRQTNALSITWTNSDGSSTANPTLIAFQSQGATFFEWTGDEVSYRARYDGFLSQNLLLSFVPDV</sequence>
<organism evidence="1 2">
    <name type="scientific">Tilletia indica</name>
    <dbReference type="NCBI Taxonomy" id="43049"/>
    <lineage>
        <taxon>Eukaryota</taxon>
        <taxon>Fungi</taxon>
        <taxon>Dikarya</taxon>
        <taxon>Basidiomycota</taxon>
        <taxon>Ustilaginomycotina</taxon>
        <taxon>Exobasidiomycetes</taxon>
        <taxon>Tilletiales</taxon>
        <taxon>Tilletiaceae</taxon>
        <taxon>Tilletia</taxon>
    </lineage>
</organism>